<dbReference type="PANTHER" id="PTHR34477">
    <property type="entry name" value="UPF0213 PROTEIN YHBQ"/>
    <property type="match status" value="1"/>
</dbReference>
<protein>
    <submittedName>
        <fullName evidence="3">GIY-YIG nuclease family protein</fullName>
    </submittedName>
</protein>
<accession>A0ABS5HE78</accession>
<dbReference type="EMBL" id="JAGSSV010000020">
    <property type="protein sequence ID" value="MBR7889817.1"/>
    <property type="molecule type" value="Genomic_DNA"/>
</dbReference>
<organism evidence="3 4">
    <name type="scientific">Marinomonas vulgaris</name>
    <dbReference type="NCBI Taxonomy" id="2823372"/>
    <lineage>
        <taxon>Bacteria</taxon>
        <taxon>Pseudomonadati</taxon>
        <taxon>Pseudomonadota</taxon>
        <taxon>Gammaproteobacteria</taxon>
        <taxon>Oceanospirillales</taxon>
        <taxon>Oceanospirillaceae</taxon>
        <taxon>Marinomonas</taxon>
    </lineage>
</organism>
<evidence type="ECO:0000313" key="4">
    <source>
        <dbReference type="Proteomes" id="UP000679722"/>
    </source>
</evidence>
<reference evidence="4" key="2">
    <citation type="submission" date="2023-07" db="EMBL/GenBank/DDBJ databases">
        <title>Marinomonas vulgaris A79, complete genome.</title>
        <authorList>
            <person name="Ying J.-J."/>
        </authorList>
    </citation>
    <scope>NUCLEOTIDE SEQUENCE [LARGE SCALE GENOMIC DNA]</scope>
    <source>
        <strain evidence="4">A79</strain>
    </source>
</reference>
<comment type="caution">
    <text evidence="3">The sequence shown here is derived from an EMBL/GenBank/DDBJ whole genome shotgun (WGS) entry which is preliminary data.</text>
</comment>
<dbReference type="InterPro" id="IPR000305">
    <property type="entry name" value="GIY-YIG_endonuc"/>
</dbReference>
<dbReference type="RefSeq" id="WP_211537262.1">
    <property type="nucleotide sequence ID" value="NZ_JAGSSV010000020.1"/>
</dbReference>
<name>A0ABS5HE78_9GAMM</name>
<evidence type="ECO:0000313" key="3">
    <source>
        <dbReference type="EMBL" id="MBR7889817.1"/>
    </source>
</evidence>
<sequence length="117" mass="13167">MTDSNATDHKVSGKTWQLYMIQTRLNTLYTGITTDVSRRFAEHNSSSKRSARYLKGKGPLVLVWHQDVRSKSDALTLEYRVKQLSKQQKLSLIAGTLSLDSLRVTGPEEGQDLADNN</sequence>
<dbReference type="Proteomes" id="UP000679722">
    <property type="component" value="Unassembled WGS sequence"/>
</dbReference>
<dbReference type="Pfam" id="PF01541">
    <property type="entry name" value="GIY-YIG"/>
    <property type="match status" value="1"/>
</dbReference>
<dbReference type="InterPro" id="IPR035901">
    <property type="entry name" value="GIY-YIG_endonuc_sf"/>
</dbReference>
<dbReference type="CDD" id="cd10456">
    <property type="entry name" value="GIY-YIG_UPF0213"/>
    <property type="match status" value="1"/>
</dbReference>
<dbReference type="SUPFAM" id="SSF82771">
    <property type="entry name" value="GIY-YIG endonuclease"/>
    <property type="match status" value="1"/>
</dbReference>
<dbReference type="PROSITE" id="PS50164">
    <property type="entry name" value="GIY_YIG"/>
    <property type="match status" value="1"/>
</dbReference>
<gene>
    <name evidence="3" type="ORF">J9B83_12830</name>
</gene>
<proteinExistence type="inferred from homology"/>
<evidence type="ECO:0000259" key="2">
    <source>
        <dbReference type="PROSITE" id="PS50164"/>
    </source>
</evidence>
<keyword evidence="4" id="KW-1185">Reference proteome</keyword>
<comment type="similarity">
    <text evidence="1">Belongs to the UPF0213 family.</text>
</comment>
<reference evidence="3 4" key="1">
    <citation type="submission" date="2021-04" db="EMBL/GenBank/DDBJ databases">
        <authorList>
            <person name="Sun C."/>
        </authorList>
    </citation>
    <scope>NUCLEOTIDE SEQUENCE [LARGE SCALE GENOMIC DNA]</scope>
    <source>
        <strain evidence="3 4">A79</strain>
    </source>
</reference>
<dbReference type="InterPro" id="IPR050190">
    <property type="entry name" value="UPF0213_domain"/>
</dbReference>
<dbReference type="Gene3D" id="3.40.1440.10">
    <property type="entry name" value="GIY-YIG endonuclease"/>
    <property type="match status" value="1"/>
</dbReference>
<feature type="domain" description="GIY-YIG" evidence="2">
    <location>
        <begin position="14"/>
        <end position="91"/>
    </location>
</feature>
<evidence type="ECO:0000256" key="1">
    <source>
        <dbReference type="ARBA" id="ARBA00007435"/>
    </source>
</evidence>
<dbReference type="PANTHER" id="PTHR34477:SF1">
    <property type="entry name" value="UPF0213 PROTEIN YHBQ"/>
    <property type="match status" value="1"/>
</dbReference>